<sequence>MTSERLTDRLGEARNGRRNIAVSEAKRGKLT</sequence>
<feature type="region of interest" description="Disordered" evidence="1">
    <location>
        <begin position="1"/>
        <end position="31"/>
    </location>
</feature>
<dbReference type="EMBL" id="BK014860">
    <property type="protein sequence ID" value="DAD79182.1"/>
    <property type="molecule type" value="Genomic_DNA"/>
</dbReference>
<protein>
    <submittedName>
        <fullName evidence="2">Uncharacterized protein</fullName>
    </submittedName>
</protein>
<feature type="compositionally biased region" description="Basic and acidic residues" evidence="1">
    <location>
        <begin position="1"/>
        <end position="15"/>
    </location>
</feature>
<accession>A0A8S5MAB3</accession>
<evidence type="ECO:0000313" key="2">
    <source>
        <dbReference type="EMBL" id="DAD79182.1"/>
    </source>
</evidence>
<organism evidence="2">
    <name type="scientific">Siphoviridae sp. ctKvA22</name>
    <dbReference type="NCBI Taxonomy" id="2826246"/>
    <lineage>
        <taxon>Viruses</taxon>
        <taxon>Duplodnaviria</taxon>
        <taxon>Heunggongvirae</taxon>
        <taxon>Uroviricota</taxon>
        <taxon>Caudoviricetes</taxon>
    </lineage>
</organism>
<evidence type="ECO:0000256" key="1">
    <source>
        <dbReference type="SAM" id="MobiDB-lite"/>
    </source>
</evidence>
<proteinExistence type="predicted"/>
<name>A0A8S5MAB3_9CAUD</name>
<reference evidence="2" key="1">
    <citation type="journal article" date="2021" name="Proc. Natl. Acad. Sci. U.S.A.">
        <title>A Catalog of Tens of Thousands of Viruses from Human Metagenomes Reveals Hidden Associations with Chronic Diseases.</title>
        <authorList>
            <person name="Tisza M.J."/>
            <person name="Buck C.B."/>
        </authorList>
    </citation>
    <scope>NUCLEOTIDE SEQUENCE</scope>
    <source>
        <strain evidence="2">CtKvA22</strain>
    </source>
</reference>